<feature type="chain" id="PRO_5043721156" evidence="1">
    <location>
        <begin position="28"/>
        <end position="141"/>
    </location>
</feature>
<protein>
    <submittedName>
        <fullName evidence="2">Uncharacterized protein</fullName>
    </submittedName>
</protein>
<accession>A0AAW0KAQ7</accession>
<dbReference type="SUPFAM" id="SSF101148">
    <property type="entry name" value="Plant invertase/pectin methylesterase inhibitor"/>
    <property type="match status" value="1"/>
</dbReference>
<keyword evidence="3" id="KW-1185">Reference proteome</keyword>
<proteinExistence type="predicted"/>
<evidence type="ECO:0000313" key="2">
    <source>
        <dbReference type="EMBL" id="KAK7836154.1"/>
    </source>
</evidence>
<dbReference type="InterPro" id="IPR035513">
    <property type="entry name" value="Invertase/methylesterase_inhib"/>
</dbReference>
<sequence length="141" mass="15501">MASLINCLSILVIPLLVTSLFYQVSVGRKLDDPFLWSLCETTIDPNFWFSTLKKDPRTFKGSADLNHLGLVTIAIVIDTISRDANASYAAKDYNGAKTHGLIACDKSYNYPPVRTSPIADALTKVIKKYDISVVVFNAITA</sequence>
<feature type="signal peptide" evidence="1">
    <location>
        <begin position="1"/>
        <end position="27"/>
    </location>
</feature>
<name>A0AAW0KAQ7_QUESU</name>
<dbReference type="AlphaFoldDB" id="A0AAW0KAQ7"/>
<dbReference type="Proteomes" id="UP000237347">
    <property type="component" value="Unassembled WGS sequence"/>
</dbReference>
<evidence type="ECO:0000313" key="3">
    <source>
        <dbReference type="Proteomes" id="UP000237347"/>
    </source>
</evidence>
<keyword evidence="1" id="KW-0732">Signal</keyword>
<evidence type="ECO:0000256" key="1">
    <source>
        <dbReference type="SAM" id="SignalP"/>
    </source>
</evidence>
<gene>
    <name evidence="2" type="ORF">CFP56_022924</name>
</gene>
<dbReference type="EMBL" id="PKMF04000361">
    <property type="protein sequence ID" value="KAK7836154.1"/>
    <property type="molecule type" value="Genomic_DNA"/>
</dbReference>
<comment type="caution">
    <text evidence="2">The sequence shown here is derived from an EMBL/GenBank/DDBJ whole genome shotgun (WGS) entry which is preliminary data.</text>
</comment>
<organism evidence="2 3">
    <name type="scientific">Quercus suber</name>
    <name type="common">Cork oak</name>
    <dbReference type="NCBI Taxonomy" id="58331"/>
    <lineage>
        <taxon>Eukaryota</taxon>
        <taxon>Viridiplantae</taxon>
        <taxon>Streptophyta</taxon>
        <taxon>Embryophyta</taxon>
        <taxon>Tracheophyta</taxon>
        <taxon>Spermatophyta</taxon>
        <taxon>Magnoliopsida</taxon>
        <taxon>eudicotyledons</taxon>
        <taxon>Gunneridae</taxon>
        <taxon>Pentapetalae</taxon>
        <taxon>rosids</taxon>
        <taxon>fabids</taxon>
        <taxon>Fagales</taxon>
        <taxon>Fagaceae</taxon>
        <taxon>Quercus</taxon>
    </lineage>
</organism>
<reference evidence="2 3" key="1">
    <citation type="journal article" date="2018" name="Sci. Data">
        <title>The draft genome sequence of cork oak.</title>
        <authorList>
            <person name="Ramos A.M."/>
            <person name="Usie A."/>
            <person name="Barbosa P."/>
            <person name="Barros P.M."/>
            <person name="Capote T."/>
            <person name="Chaves I."/>
            <person name="Simoes F."/>
            <person name="Abreu I."/>
            <person name="Carrasquinho I."/>
            <person name="Faro C."/>
            <person name="Guimaraes J.B."/>
            <person name="Mendonca D."/>
            <person name="Nobrega F."/>
            <person name="Rodrigues L."/>
            <person name="Saibo N.J.M."/>
            <person name="Varela M.C."/>
            <person name="Egas C."/>
            <person name="Matos J."/>
            <person name="Miguel C.M."/>
            <person name="Oliveira M.M."/>
            <person name="Ricardo C.P."/>
            <person name="Goncalves S."/>
        </authorList>
    </citation>
    <scope>NUCLEOTIDE SEQUENCE [LARGE SCALE GENOMIC DNA]</scope>
    <source>
        <strain evidence="3">cv. HL8</strain>
    </source>
</reference>